<keyword evidence="2" id="KW-0732">Signal</keyword>
<feature type="region of interest" description="Disordered" evidence="1">
    <location>
        <begin position="29"/>
        <end position="79"/>
    </location>
</feature>
<dbReference type="InterPro" id="IPR006311">
    <property type="entry name" value="TAT_signal"/>
</dbReference>
<evidence type="ECO:0000256" key="2">
    <source>
        <dbReference type="SAM" id="SignalP"/>
    </source>
</evidence>
<name>A0ABU6CI39_9ACTN</name>
<organism evidence="3 4">
    <name type="scientific">Streptomyces kunmingensis</name>
    <dbReference type="NCBI Taxonomy" id="68225"/>
    <lineage>
        <taxon>Bacteria</taxon>
        <taxon>Bacillati</taxon>
        <taxon>Actinomycetota</taxon>
        <taxon>Actinomycetes</taxon>
        <taxon>Kitasatosporales</taxon>
        <taxon>Streptomycetaceae</taxon>
        <taxon>Streptomyces</taxon>
    </lineage>
</organism>
<dbReference type="EMBL" id="JAOZYB010000310">
    <property type="protein sequence ID" value="MEB3964390.1"/>
    <property type="molecule type" value="Genomic_DNA"/>
</dbReference>
<reference evidence="3 4" key="1">
    <citation type="submission" date="2022-10" db="EMBL/GenBank/DDBJ databases">
        <authorList>
            <person name="Xie J."/>
            <person name="Shen N."/>
        </authorList>
    </citation>
    <scope>NUCLEOTIDE SEQUENCE [LARGE SCALE GENOMIC DNA]</scope>
    <source>
        <strain evidence="3 4">DSM 41681</strain>
    </source>
</reference>
<keyword evidence="4" id="KW-1185">Reference proteome</keyword>
<feature type="non-terminal residue" evidence="3">
    <location>
        <position position="79"/>
    </location>
</feature>
<proteinExistence type="predicted"/>
<sequence>MSHRLPRRLSLRTAAVAAAVTVGVLAPAGTALASDTTPATPKPVASAPAAEDKADEAPSPVPSRDSDEARKRAAAAAEA</sequence>
<dbReference type="PROSITE" id="PS51318">
    <property type="entry name" value="TAT"/>
    <property type="match status" value="1"/>
</dbReference>
<protein>
    <submittedName>
        <fullName evidence="3">Uncharacterized protein</fullName>
    </submittedName>
</protein>
<evidence type="ECO:0000313" key="4">
    <source>
        <dbReference type="Proteomes" id="UP001352223"/>
    </source>
</evidence>
<gene>
    <name evidence="3" type="ORF">OKJ48_29760</name>
</gene>
<dbReference type="Proteomes" id="UP001352223">
    <property type="component" value="Unassembled WGS sequence"/>
</dbReference>
<evidence type="ECO:0000256" key="1">
    <source>
        <dbReference type="SAM" id="MobiDB-lite"/>
    </source>
</evidence>
<comment type="caution">
    <text evidence="3">The sequence shown here is derived from an EMBL/GenBank/DDBJ whole genome shotgun (WGS) entry which is preliminary data.</text>
</comment>
<feature type="signal peptide" evidence="2">
    <location>
        <begin position="1"/>
        <end position="33"/>
    </location>
</feature>
<accession>A0ABU6CI39</accession>
<evidence type="ECO:0000313" key="3">
    <source>
        <dbReference type="EMBL" id="MEB3964390.1"/>
    </source>
</evidence>
<feature type="chain" id="PRO_5045568722" evidence="2">
    <location>
        <begin position="34"/>
        <end position="79"/>
    </location>
</feature>